<dbReference type="InterPro" id="IPR017459">
    <property type="entry name" value="Glycosyl_Trfase_fam3_N_dom"/>
</dbReference>
<dbReference type="InterPro" id="IPR000312">
    <property type="entry name" value="Glycosyl_Trfase_fam3"/>
</dbReference>
<dbReference type="SUPFAM" id="SSF52418">
    <property type="entry name" value="Nucleoside phosphorylase/phosphoribosyltransferase catalytic domain"/>
    <property type="match status" value="1"/>
</dbReference>
<dbReference type="AlphaFoldDB" id="A0A6J6TWH3"/>
<proteinExistence type="inferred from homology"/>
<dbReference type="Pfam" id="PF00591">
    <property type="entry name" value="Glycos_transf_3"/>
    <property type="match status" value="1"/>
</dbReference>
<keyword evidence="2" id="KW-0808">Transferase</keyword>
<evidence type="ECO:0000259" key="4">
    <source>
        <dbReference type="Pfam" id="PF02885"/>
    </source>
</evidence>
<protein>
    <submittedName>
        <fullName evidence="5">Unannotated protein</fullName>
    </submittedName>
</protein>
<dbReference type="SUPFAM" id="SSF47648">
    <property type="entry name" value="Nucleoside phosphorylase/phosphoribosyltransferase N-terminal domain"/>
    <property type="match status" value="1"/>
</dbReference>
<dbReference type="InterPro" id="IPR005940">
    <property type="entry name" value="Anthranilate_Pribosyl_Tfrase"/>
</dbReference>
<organism evidence="5">
    <name type="scientific">freshwater metagenome</name>
    <dbReference type="NCBI Taxonomy" id="449393"/>
    <lineage>
        <taxon>unclassified sequences</taxon>
        <taxon>metagenomes</taxon>
        <taxon>ecological metagenomes</taxon>
    </lineage>
</organism>
<keyword evidence="1" id="KW-0328">Glycosyltransferase</keyword>
<dbReference type="EMBL" id="CAEZYR010000064">
    <property type="protein sequence ID" value="CAB4750559.1"/>
    <property type="molecule type" value="Genomic_DNA"/>
</dbReference>
<dbReference type="HAMAP" id="MF_00211">
    <property type="entry name" value="TrpD"/>
    <property type="match status" value="1"/>
</dbReference>
<accession>A0A6J6TWH3</accession>
<dbReference type="NCBIfam" id="TIGR01245">
    <property type="entry name" value="trpD"/>
    <property type="match status" value="1"/>
</dbReference>
<evidence type="ECO:0000313" key="5">
    <source>
        <dbReference type="EMBL" id="CAB4750559.1"/>
    </source>
</evidence>
<dbReference type="GO" id="GO:0005829">
    <property type="term" value="C:cytosol"/>
    <property type="evidence" value="ECO:0007669"/>
    <property type="project" value="TreeGrafter"/>
</dbReference>
<sequence length="351" mass="35787">MGIDTIGGWPSVLRPLTQGGSLSVEVAGIAMTEILEGKASPAQISAFIVALRMKGETVEEMTGMVRAMYDAATPLDIGALVDSAIDIVGAGGSPSRQQAALNVSTMACFVAAGAGAVVCKHGNRKASSTSGAFDFLAAIGIPDDIAPEDVARCVREAGVGFAFARTFHPAMRFAAPVRAEIGIPTVFNVLGPLANPSRLRRQVIGVSDVVQADKMIRVLEANGARHVLVVTGDGPLDELALTGESSIHELVDGTIRTYGITPEMVGLPRVEASAIDGGDAARNATLFAAMLDGERGPVRDIVALNAAAGLLVAGIAPDLAAGVEAAHASIDSGAAAAAYQRLLDVIATIGD</sequence>
<dbReference type="Pfam" id="PF02885">
    <property type="entry name" value="Glycos_trans_3N"/>
    <property type="match status" value="1"/>
</dbReference>
<dbReference type="Gene3D" id="3.40.1030.10">
    <property type="entry name" value="Nucleoside phosphorylase/phosphoribosyltransferase catalytic domain"/>
    <property type="match status" value="1"/>
</dbReference>
<dbReference type="PANTHER" id="PTHR43285">
    <property type="entry name" value="ANTHRANILATE PHOSPHORIBOSYLTRANSFERASE"/>
    <property type="match status" value="1"/>
</dbReference>
<evidence type="ECO:0000256" key="2">
    <source>
        <dbReference type="ARBA" id="ARBA00022679"/>
    </source>
</evidence>
<evidence type="ECO:0000259" key="3">
    <source>
        <dbReference type="Pfam" id="PF00591"/>
    </source>
</evidence>
<feature type="domain" description="Glycosyl transferase family 3 N-terminal" evidence="4">
    <location>
        <begin position="11"/>
        <end position="72"/>
    </location>
</feature>
<gene>
    <name evidence="5" type="ORF">UFOPK2754_01781</name>
</gene>
<dbReference type="GO" id="GO:0000162">
    <property type="term" value="P:L-tryptophan biosynthetic process"/>
    <property type="evidence" value="ECO:0007669"/>
    <property type="project" value="InterPro"/>
</dbReference>
<dbReference type="InterPro" id="IPR036320">
    <property type="entry name" value="Glycosyl_Trfase_fam3_N_dom_sf"/>
</dbReference>
<dbReference type="PANTHER" id="PTHR43285:SF2">
    <property type="entry name" value="ANTHRANILATE PHOSPHORIBOSYLTRANSFERASE"/>
    <property type="match status" value="1"/>
</dbReference>
<dbReference type="GO" id="GO:0004048">
    <property type="term" value="F:anthranilate phosphoribosyltransferase activity"/>
    <property type="evidence" value="ECO:0007669"/>
    <property type="project" value="InterPro"/>
</dbReference>
<dbReference type="Gene3D" id="1.20.970.10">
    <property type="entry name" value="Transferase, Pyrimidine Nucleoside Phosphorylase, Chain C"/>
    <property type="match status" value="1"/>
</dbReference>
<reference evidence="5" key="1">
    <citation type="submission" date="2020-05" db="EMBL/GenBank/DDBJ databases">
        <authorList>
            <person name="Chiriac C."/>
            <person name="Salcher M."/>
            <person name="Ghai R."/>
            <person name="Kavagutti S V."/>
        </authorList>
    </citation>
    <scope>NUCLEOTIDE SEQUENCE</scope>
</reference>
<name>A0A6J6TWH3_9ZZZZ</name>
<evidence type="ECO:0000256" key="1">
    <source>
        <dbReference type="ARBA" id="ARBA00022676"/>
    </source>
</evidence>
<dbReference type="InterPro" id="IPR035902">
    <property type="entry name" value="Nuc_phospho_transferase"/>
</dbReference>
<feature type="domain" description="Glycosyl transferase family 3" evidence="3">
    <location>
        <begin position="83"/>
        <end position="335"/>
    </location>
</feature>